<feature type="transmembrane region" description="Helical" evidence="7">
    <location>
        <begin position="436"/>
        <end position="457"/>
    </location>
</feature>
<name>A0ABV9TSY0_9ACTN</name>
<feature type="region of interest" description="Disordered" evidence="6">
    <location>
        <begin position="582"/>
        <end position="700"/>
    </location>
</feature>
<evidence type="ECO:0000256" key="1">
    <source>
        <dbReference type="ARBA" id="ARBA00004141"/>
    </source>
</evidence>
<feature type="transmembrane region" description="Helical" evidence="7">
    <location>
        <begin position="62"/>
        <end position="84"/>
    </location>
</feature>
<evidence type="ECO:0000256" key="2">
    <source>
        <dbReference type="ARBA" id="ARBA00022448"/>
    </source>
</evidence>
<dbReference type="Gene3D" id="1.20.1740.10">
    <property type="entry name" value="Amino acid/polyamine transporter I"/>
    <property type="match status" value="1"/>
</dbReference>
<feature type="transmembrane region" description="Helical" evidence="7">
    <location>
        <begin position="184"/>
        <end position="207"/>
    </location>
</feature>
<evidence type="ECO:0000313" key="9">
    <source>
        <dbReference type="Proteomes" id="UP001595872"/>
    </source>
</evidence>
<feature type="transmembrane region" description="Helical" evidence="7">
    <location>
        <begin position="337"/>
        <end position="359"/>
    </location>
</feature>
<keyword evidence="5 7" id="KW-0472">Membrane</keyword>
<dbReference type="PANTHER" id="PTHR43243:SF4">
    <property type="entry name" value="CATIONIC AMINO ACID TRANSPORTER 4"/>
    <property type="match status" value="1"/>
</dbReference>
<evidence type="ECO:0000256" key="5">
    <source>
        <dbReference type="ARBA" id="ARBA00023136"/>
    </source>
</evidence>
<feature type="compositionally biased region" description="Basic and acidic residues" evidence="6">
    <location>
        <begin position="607"/>
        <end position="617"/>
    </location>
</feature>
<feature type="compositionally biased region" description="Polar residues" evidence="6">
    <location>
        <begin position="631"/>
        <end position="644"/>
    </location>
</feature>
<comment type="caution">
    <text evidence="8">The sequence shown here is derived from an EMBL/GenBank/DDBJ whole genome shotgun (WGS) entry which is preliminary data.</text>
</comment>
<evidence type="ECO:0000256" key="7">
    <source>
        <dbReference type="SAM" id="Phobius"/>
    </source>
</evidence>
<dbReference type="EMBL" id="JBHSIT010000001">
    <property type="protein sequence ID" value="MFC4906734.1"/>
    <property type="molecule type" value="Genomic_DNA"/>
</dbReference>
<feature type="transmembrane region" description="Helical" evidence="7">
    <location>
        <begin position="379"/>
        <end position="399"/>
    </location>
</feature>
<feature type="transmembrane region" description="Helical" evidence="7">
    <location>
        <begin position="285"/>
        <end position="309"/>
    </location>
</feature>
<keyword evidence="2" id="KW-0813">Transport</keyword>
<gene>
    <name evidence="8" type="ORF">ACFPCY_05350</name>
</gene>
<feature type="transmembrane region" description="Helical" evidence="7">
    <location>
        <begin position="463"/>
        <end position="481"/>
    </location>
</feature>
<dbReference type="InterPro" id="IPR002293">
    <property type="entry name" value="AA/rel_permease1"/>
</dbReference>
<feature type="compositionally biased region" description="Low complexity" evidence="6">
    <location>
        <begin position="511"/>
        <end position="530"/>
    </location>
</feature>
<feature type="transmembrane region" description="Helical" evidence="7">
    <location>
        <begin position="105"/>
        <end position="129"/>
    </location>
</feature>
<evidence type="ECO:0000256" key="3">
    <source>
        <dbReference type="ARBA" id="ARBA00022692"/>
    </source>
</evidence>
<feature type="transmembrane region" description="Helical" evidence="7">
    <location>
        <begin position="405"/>
        <end position="424"/>
    </location>
</feature>
<dbReference type="Pfam" id="PF13520">
    <property type="entry name" value="AA_permease_2"/>
    <property type="match status" value="1"/>
</dbReference>
<keyword evidence="4 7" id="KW-1133">Transmembrane helix</keyword>
<protein>
    <submittedName>
        <fullName evidence="8">Amino acid permease</fullName>
    </submittedName>
</protein>
<feature type="region of interest" description="Disordered" evidence="6">
    <location>
        <begin position="511"/>
        <end position="543"/>
    </location>
</feature>
<feature type="transmembrane region" description="Helical" evidence="7">
    <location>
        <begin position="245"/>
        <end position="264"/>
    </location>
</feature>
<dbReference type="PANTHER" id="PTHR43243">
    <property type="entry name" value="INNER MEMBRANE TRANSPORTER YGJI-RELATED"/>
    <property type="match status" value="1"/>
</dbReference>
<evidence type="ECO:0000256" key="4">
    <source>
        <dbReference type="ARBA" id="ARBA00022989"/>
    </source>
</evidence>
<feature type="transmembrane region" description="Helical" evidence="7">
    <location>
        <begin position="34"/>
        <end position="56"/>
    </location>
</feature>
<comment type="subcellular location">
    <subcellularLocation>
        <location evidence="1">Membrane</location>
        <topology evidence="1">Multi-pass membrane protein</topology>
    </subcellularLocation>
</comment>
<sequence>MSNNMFRRLPVERATGEVHGGRHRLRVVYRTRDLIVLGLGVMVGSGIFKISGQLAAQTAGPAVIVSFVVAGIVCLLAALSYAELSSIIPVAGSAYSFSYVAFGEVWAWVVGWSLILELLLAASVLARAWSLFATQMLHDFSVPIPGALGGVIGQEKGFDVFALGILVLIVAMLAIGSRMSIRTLWFMVLAKLIVIVLLIATGLKFFAPHNLTPFVPPAKAAPDDSAQTVLDALTGAITGGSPHVFGIWGILAATPAIVFAYIGFDLIATAAEETDDAPHRVPRGMIASLCIAVVLYLGVAVAMLGMVSYSRLDPNKPALSNAFGMVGASSMGKIVDVGAVLGLTTVILVVLISLTRVLFSMSRDGLLPRSISAVGKYRVPSRATLVAGAAAVLMSQTINVLTLEHMVVIGTMFAFLFVSASVLRMRRDRPDLHRPFRVPAARLTAIVTIVLVAWLMLNLELRTWAYFGIWMAGGMLLYLVYGRRRSQLKLLLEQPPPARISVPYPVPAPTGAPMTPGATGPMSSNPRMAAPAPPPPPNRASFETPYYEQPYERRPYDRPAYQTPPGHDPFEVPPQRQAYQETYGSQAGRGYYQDDEDVIGLGYGRPSDPRASADDRPPAAPGPSGRYATGGRNQQTGGYQTPPQATGPYAAPHDSPSGRHASGGYNVPQDDRYSQGSSRHRSADQQPDEDDYPPNAGRHH</sequence>
<organism evidence="8 9">
    <name type="scientific">Actinomadura gamaensis</name>
    <dbReference type="NCBI Taxonomy" id="1763541"/>
    <lineage>
        <taxon>Bacteria</taxon>
        <taxon>Bacillati</taxon>
        <taxon>Actinomycetota</taxon>
        <taxon>Actinomycetes</taxon>
        <taxon>Streptosporangiales</taxon>
        <taxon>Thermomonosporaceae</taxon>
        <taxon>Actinomadura</taxon>
    </lineage>
</organism>
<evidence type="ECO:0000313" key="8">
    <source>
        <dbReference type="EMBL" id="MFC4906734.1"/>
    </source>
</evidence>
<keyword evidence="9" id="KW-1185">Reference proteome</keyword>
<keyword evidence="3 7" id="KW-0812">Transmembrane</keyword>
<reference evidence="9" key="1">
    <citation type="journal article" date="2019" name="Int. J. Syst. Evol. Microbiol.">
        <title>The Global Catalogue of Microorganisms (GCM) 10K type strain sequencing project: providing services to taxonomists for standard genome sequencing and annotation.</title>
        <authorList>
            <consortium name="The Broad Institute Genomics Platform"/>
            <consortium name="The Broad Institute Genome Sequencing Center for Infectious Disease"/>
            <person name="Wu L."/>
            <person name="Ma J."/>
        </authorList>
    </citation>
    <scope>NUCLEOTIDE SEQUENCE [LARGE SCALE GENOMIC DNA]</scope>
    <source>
        <strain evidence="9">KLKA75</strain>
    </source>
</reference>
<accession>A0ABV9TSY0</accession>
<dbReference type="Proteomes" id="UP001595872">
    <property type="component" value="Unassembled WGS sequence"/>
</dbReference>
<dbReference type="RefSeq" id="WP_378252415.1">
    <property type="nucleotide sequence ID" value="NZ_JBHSIT010000001.1"/>
</dbReference>
<proteinExistence type="predicted"/>
<feature type="transmembrane region" description="Helical" evidence="7">
    <location>
        <begin position="160"/>
        <end position="177"/>
    </location>
</feature>
<evidence type="ECO:0000256" key="6">
    <source>
        <dbReference type="SAM" id="MobiDB-lite"/>
    </source>
</evidence>